<dbReference type="EMBL" id="JAUCMV010000004">
    <property type="protein sequence ID" value="KAK0405394.1"/>
    <property type="molecule type" value="Genomic_DNA"/>
</dbReference>
<keyword evidence="4" id="KW-1185">Reference proteome</keyword>
<evidence type="ECO:0000313" key="4">
    <source>
        <dbReference type="Proteomes" id="UP001175271"/>
    </source>
</evidence>
<evidence type="ECO:0000256" key="1">
    <source>
        <dbReference type="SAM" id="MobiDB-lite"/>
    </source>
</evidence>
<feature type="compositionally biased region" description="Basic and acidic residues" evidence="1">
    <location>
        <begin position="263"/>
        <end position="286"/>
    </location>
</feature>
<name>A0AA39LQC1_9BILA</name>
<comment type="caution">
    <text evidence="3">The sequence shown here is derived from an EMBL/GenBank/DDBJ whole genome shotgun (WGS) entry which is preliminary data.</text>
</comment>
<dbReference type="Proteomes" id="UP001175271">
    <property type="component" value="Unassembled WGS sequence"/>
</dbReference>
<organism evidence="3 4">
    <name type="scientific">Steinernema hermaphroditum</name>
    <dbReference type="NCBI Taxonomy" id="289476"/>
    <lineage>
        <taxon>Eukaryota</taxon>
        <taxon>Metazoa</taxon>
        <taxon>Ecdysozoa</taxon>
        <taxon>Nematoda</taxon>
        <taxon>Chromadorea</taxon>
        <taxon>Rhabditida</taxon>
        <taxon>Tylenchina</taxon>
        <taxon>Panagrolaimomorpha</taxon>
        <taxon>Strongyloidoidea</taxon>
        <taxon>Steinernematidae</taxon>
        <taxon>Steinernema</taxon>
    </lineage>
</organism>
<protein>
    <submittedName>
        <fullName evidence="3">Uncharacterized protein</fullName>
    </submittedName>
</protein>
<accession>A0AA39LQC1</accession>
<evidence type="ECO:0000256" key="2">
    <source>
        <dbReference type="SAM" id="Phobius"/>
    </source>
</evidence>
<keyword evidence="2" id="KW-0472">Membrane</keyword>
<feature type="compositionally biased region" description="Basic and acidic residues" evidence="1">
    <location>
        <begin position="79"/>
        <end position="115"/>
    </location>
</feature>
<reference evidence="3" key="1">
    <citation type="submission" date="2023-06" db="EMBL/GenBank/DDBJ databases">
        <title>Genomic analysis of the entomopathogenic nematode Steinernema hermaphroditum.</title>
        <authorList>
            <person name="Schwarz E.M."/>
            <person name="Heppert J.K."/>
            <person name="Baniya A."/>
            <person name="Schwartz H.T."/>
            <person name="Tan C.-H."/>
            <person name="Antoshechkin I."/>
            <person name="Sternberg P.W."/>
            <person name="Goodrich-Blair H."/>
            <person name="Dillman A.R."/>
        </authorList>
    </citation>
    <scope>NUCLEOTIDE SEQUENCE</scope>
    <source>
        <strain evidence="3">PS9179</strain>
        <tissue evidence="3">Whole animal</tissue>
    </source>
</reference>
<keyword evidence="2" id="KW-0812">Transmembrane</keyword>
<gene>
    <name evidence="3" type="ORF">QR680_017968</name>
</gene>
<keyword evidence="2" id="KW-1133">Transmembrane helix</keyword>
<feature type="region of interest" description="Disordered" evidence="1">
    <location>
        <begin position="40"/>
        <end position="320"/>
    </location>
</feature>
<proteinExistence type="predicted"/>
<dbReference type="AlphaFoldDB" id="A0AA39LQC1"/>
<feature type="compositionally biased region" description="Polar residues" evidence="1">
    <location>
        <begin position="116"/>
        <end position="153"/>
    </location>
</feature>
<feature type="compositionally biased region" description="Basic and acidic residues" evidence="1">
    <location>
        <begin position="225"/>
        <end position="240"/>
    </location>
</feature>
<evidence type="ECO:0000313" key="3">
    <source>
        <dbReference type="EMBL" id="KAK0405394.1"/>
    </source>
</evidence>
<feature type="compositionally biased region" description="Basic and acidic residues" evidence="1">
    <location>
        <begin position="189"/>
        <end position="218"/>
    </location>
</feature>
<sequence>MLSEAVGCLAVVFSCTVLIVPIILCVRKKTPSFLEKVTKAGTPKKASQEGAQAPKISVVSVLEKTPEIEKTPQVKTSKRSTDKLEPRKEHSEAKKEKERTESPNEKAKTAKEKSGSLRQSQKPLLDHLNSNMSKPTKSSYVKSPGHSGSTQKFAVNEQFEFLKDMLQGQPKPKAPQKTVVSATPPDIFGNDKKAIPEEEKKKEQSNLKNEAIESESRKPKVLPKSAKEEKIAKGETRNKSDYPTMDDVVSDWDSTQLPMKRKPKDEQQNKKRNEETNDEVAYKSRMDWLAYERNTQGDQVPTYKLSADAQSPVAQPTQED</sequence>
<feature type="compositionally biased region" description="Polar residues" evidence="1">
    <location>
        <begin position="308"/>
        <end position="320"/>
    </location>
</feature>
<feature type="transmembrane region" description="Helical" evidence="2">
    <location>
        <begin position="6"/>
        <end position="26"/>
    </location>
</feature>